<reference evidence="14" key="1">
    <citation type="submission" date="2020-01" db="EMBL/GenBank/DDBJ databases">
        <authorList>
            <person name="Rat A."/>
        </authorList>
    </citation>
    <scope>NUCLEOTIDE SEQUENCE</scope>
    <source>
        <strain evidence="14">LMG 31231</strain>
    </source>
</reference>
<feature type="transmembrane region" description="Helical" evidence="10">
    <location>
        <begin position="271"/>
        <end position="291"/>
    </location>
</feature>
<dbReference type="InterPro" id="IPR017871">
    <property type="entry name" value="ABC_transporter-like_CS"/>
</dbReference>
<comment type="subcellular location">
    <subcellularLocation>
        <location evidence="1">Cell membrane</location>
        <topology evidence="1">Multi-pass membrane protein</topology>
    </subcellularLocation>
</comment>
<dbReference type="PROSITE" id="PS50990">
    <property type="entry name" value="PEPTIDASE_C39"/>
    <property type="match status" value="1"/>
</dbReference>
<dbReference type="RefSeq" id="WP_211862913.1">
    <property type="nucleotide sequence ID" value="NZ_JAAEDM010000042.1"/>
</dbReference>
<feature type="domain" description="ABC transporter" evidence="11">
    <location>
        <begin position="471"/>
        <end position="706"/>
    </location>
</feature>
<keyword evidence="9 10" id="KW-0472">Membrane</keyword>
<evidence type="ECO:0000256" key="7">
    <source>
        <dbReference type="ARBA" id="ARBA00022840"/>
    </source>
</evidence>
<dbReference type="Gene3D" id="3.40.50.300">
    <property type="entry name" value="P-loop containing nucleotide triphosphate hydrolases"/>
    <property type="match status" value="1"/>
</dbReference>
<dbReference type="PANTHER" id="PTHR43394:SF1">
    <property type="entry name" value="ATP-BINDING CASSETTE SUB-FAMILY B MEMBER 10, MITOCHONDRIAL"/>
    <property type="match status" value="1"/>
</dbReference>
<keyword evidence="7" id="KW-0067">ATP-binding</keyword>
<feature type="transmembrane region" description="Helical" evidence="10">
    <location>
        <begin position="297"/>
        <end position="317"/>
    </location>
</feature>
<name>A0A9X9WZB7_9PROT</name>
<dbReference type="InterPro" id="IPR011527">
    <property type="entry name" value="ABC1_TM_dom"/>
</dbReference>
<feature type="domain" description="Peptidase C39" evidence="13">
    <location>
        <begin position="1"/>
        <end position="127"/>
    </location>
</feature>
<dbReference type="GO" id="GO:0015421">
    <property type="term" value="F:ABC-type oligopeptide transporter activity"/>
    <property type="evidence" value="ECO:0007669"/>
    <property type="project" value="TreeGrafter"/>
</dbReference>
<evidence type="ECO:0000256" key="4">
    <source>
        <dbReference type="ARBA" id="ARBA00022692"/>
    </source>
</evidence>
<keyword evidence="2" id="KW-0813">Transport</keyword>
<feature type="transmembrane region" description="Helical" evidence="10">
    <location>
        <begin position="189"/>
        <end position="210"/>
    </location>
</feature>
<dbReference type="GO" id="GO:0005886">
    <property type="term" value="C:plasma membrane"/>
    <property type="evidence" value="ECO:0007669"/>
    <property type="project" value="UniProtKB-SubCell"/>
</dbReference>
<keyword evidence="4 10" id="KW-0812">Transmembrane</keyword>
<sequence>MLAPELTALRCLFLVAMHHGMHMAPEELPPAQGPDMLPAVLGAMRRLGLKARALNRCGWDKAAQLGTAYPALAVRRDGSWVVLVHVVPGPDGAPMAAVLDPAQEAAGVQLVQQADFVSAWSGTLVLCRRATPAAGDDRPFGLSWFLPEIARHRRFFAGVAVAAVLSNLIGFTIPLLFQVLIDKVMAHQAWQTLTVVVLVFVLLAVFDGFFSYARQRLMLLASNKVDARLGARTFGHLLSLPLSFFESHAAGVLVRHMQQTEKLRHFLTGRLFQTLLDAALLPVLLALLAIYSGVLTLVVLGFSAAIALVIGAMVPAFRRRLNVLYAAEGARQAHLVETLHNMRAVKSLVLEPARRRAWDGQVATAVRAHAEVGRISAVGSVATSVLERLMQIAVLGIGATLVFDGSLTIGALVAFTMLSGRVTGPLVQIVTLINEYQEAALSVRMLGTVMNARAEAPARQRLARPPVTGALRFEDVTFRYPGAAMPALDGVSFSAEEGQVIGVVGRSGSGKTTVTRLIQGIHAPQSGLIRFGDADIRTIDLEHLRRHVGVVLQENLLFRGTLRDNIAAARPDASIAEVLEAARLAGAQEFIERLPMAYDTMVEEGASNFSGGQRQRIAIARALLTRPPLLILDEATSALDPDSEAIIQANLNEIARGRTMIIVSHRLSSLAKADAILVLEQGRAVDFAPHETLLGRCEVYRHLWHQQTRHLR</sequence>
<dbReference type="InterPro" id="IPR003593">
    <property type="entry name" value="AAA+_ATPase"/>
</dbReference>
<dbReference type="EMBL" id="JAAEDM010000042">
    <property type="protein sequence ID" value="MBR0672496.1"/>
    <property type="molecule type" value="Genomic_DNA"/>
</dbReference>
<evidence type="ECO:0000256" key="5">
    <source>
        <dbReference type="ARBA" id="ARBA00022741"/>
    </source>
</evidence>
<evidence type="ECO:0000256" key="10">
    <source>
        <dbReference type="SAM" id="Phobius"/>
    </source>
</evidence>
<dbReference type="Pfam" id="PF00664">
    <property type="entry name" value="ABC_membrane"/>
    <property type="match status" value="1"/>
</dbReference>
<reference evidence="14" key="2">
    <citation type="journal article" date="2021" name="Syst. Appl. Microbiol.">
        <title>Roseomonas hellenica sp. nov., isolated from roots of wild-growing Alkanna tinctoria.</title>
        <authorList>
            <person name="Rat A."/>
            <person name="Naranjo H.D."/>
            <person name="Lebbe L."/>
            <person name="Cnockaert M."/>
            <person name="Krigas N."/>
            <person name="Grigoriadou K."/>
            <person name="Maloupa E."/>
            <person name="Willems A."/>
        </authorList>
    </citation>
    <scope>NUCLEOTIDE SEQUENCE</scope>
    <source>
        <strain evidence="14">LMG 31231</strain>
    </source>
</reference>
<dbReference type="PANTHER" id="PTHR43394">
    <property type="entry name" value="ATP-DEPENDENT PERMEASE MDL1, MITOCHONDRIAL"/>
    <property type="match status" value="1"/>
</dbReference>
<dbReference type="AlphaFoldDB" id="A0A9X9WZB7"/>
<dbReference type="SMART" id="SM00382">
    <property type="entry name" value="AAA"/>
    <property type="match status" value="1"/>
</dbReference>
<evidence type="ECO:0000313" key="15">
    <source>
        <dbReference type="Proteomes" id="UP001138751"/>
    </source>
</evidence>
<dbReference type="PROSITE" id="PS00211">
    <property type="entry name" value="ABC_TRANSPORTER_1"/>
    <property type="match status" value="1"/>
</dbReference>
<dbReference type="InterPro" id="IPR005074">
    <property type="entry name" value="Peptidase_C39"/>
</dbReference>
<evidence type="ECO:0000256" key="3">
    <source>
        <dbReference type="ARBA" id="ARBA00022475"/>
    </source>
</evidence>
<dbReference type="Gene3D" id="3.90.70.10">
    <property type="entry name" value="Cysteine proteinases"/>
    <property type="match status" value="1"/>
</dbReference>
<evidence type="ECO:0000313" key="14">
    <source>
        <dbReference type="EMBL" id="MBR0672496.1"/>
    </source>
</evidence>
<dbReference type="SUPFAM" id="SSF52540">
    <property type="entry name" value="P-loop containing nucleoside triphosphate hydrolases"/>
    <property type="match status" value="1"/>
</dbReference>
<protein>
    <submittedName>
        <fullName evidence="14">Peptidase domain-containing ABC transporter</fullName>
    </submittedName>
</protein>
<evidence type="ECO:0000256" key="9">
    <source>
        <dbReference type="ARBA" id="ARBA00023136"/>
    </source>
</evidence>
<dbReference type="InterPro" id="IPR036640">
    <property type="entry name" value="ABC1_TM_sf"/>
</dbReference>
<dbReference type="GO" id="GO:0016887">
    <property type="term" value="F:ATP hydrolysis activity"/>
    <property type="evidence" value="ECO:0007669"/>
    <property type="project" value="InterPro"/>
</dbReference>
<keyword evidence="15" id="KW-1185">Reference proteome</keyword>
<dbReference type="GO" id="GO:0008233">
    <property type="term" value="F:peptidase activity"/>
    <property type="evidence" value="ECO:0007669"/>
    <property type="project" value="InterPro"/>
</dbReference>
<dbReference type="InterPro" id="IPR039421">
    <property type="entry name" value="Type_1_exporter"/>
</dbReference>
<feature type="domain" description="ABC transmembrane type-1" evidence="12">
    <location>
        <begin position="157"/>
        <end position="438"/>
    </location>
</feature>
<keyword evidence="6" id="KW-0378">Hydrolase</keyword>
<proteinExistence type="predicted"/>
<dbReference type="CDD" id="cd18783">
    <property type="entry name" value="ABC_6TM_PrtD_LapB_HlyB_like"/>
    <property type="match status" value="1"/>
</dbReference>
<feature type="transmembrane region" description="Helical" evidence="10">
    <location>
        <begin position="392"/>
        <end position="418"/>
    </location>
</feature>
<dbReference type="GO" id="GO:0005524">
    <property type="term" value="F:ATP binding"/>
    <property type="evidence" value="ECO:0007669"/>
    <property type="project" value="UniProtKB-KW"/>
</dbReference>
<evidence type="ECO:0000256" key="2">
    <source>
        <dbReference type="ARBA" id="ARBA00022448"/>
    </source>
</evidence>
<evidence type="ECO:0000259" key="13">
    <source>
        <dbReference type="PROSITE" id="PS50990"/>
    </source>
</evidence>
<evidence type="ECO:0000259" key="12">
    <source>
        <dbReference type="PROSITE" id="PS50929"/>
    </source>
</evidence>
<comment type="caution">
    <text evidence="14">The sequence shown here is derived from an EMBL/GenBank/DDBJ whole genome shotgun (WGS) entry which is preliminary data.</text>
</comment>
<accession>A0A9X9WZB7</accession>
<gene>
    <name evidence="14" type="ORF">GXW76_15055</name>
</gene>
<dbReference type="GO" id="GO:0006508">
    <property type="term" value="P:proteolysis"/>
    <property type="evidence" value="ECO:0007669"/>
    <property type="project" value="InterPro"/>
</dbReference>
<dbReference type="InterPro" id="IPR027417">
    <property type="entry name" value="P-loop_NTPase"/>
</dbReference>
<organism evidence="14 15">
    <name type="scientific">Neoroseomonas soli</name>
    <dbReference type="NCBI Taxonomy" id="1081025"/>
    <lineage>
        <taxon>Bacteria</taxon>
        <taxon>Pseudomonadati</taxon>
        <taxon>Pseudomonadota</taxon>
        <taxon>Alphaproteobacteria</taxon>
        <taxon>Acetobacterales</taxon>
        <taxon>Acetobacteraceae</taxon>
        <taxon>Neoroseomonas</taxon>
    </lineage>
</organism>
<dbReference type="SUPFAM" id="SSF90123">
    <property type="entry name" value="ABC transporter transmembrane region"/>
    <property type="match status" value="1"/>
</dbReference>
<dbReference type="Proteomes" id="UP001138751">
    <property type="component" value="Unassembled WGS sequence"/>
</dbReference>
<evidence type="ECO:0000259" key="11">
    <source>
        <dbReference type="PROSITE" id="PS50893"/>
    </source>
</evidence>
<keyword evidence="8 10" id="KW-1133">Transmembrane helix</keyword>
<dbReference type="Gene3D" id="1.20.1560.10">
    <property type="entry name" value="ABC transporter type 1, transmembrane domain"/>
    <property type="match status" value="1"/>
</dbReference>
<dbReference type="Pfam" id="PF00005">
    <property type="entry name" value="ABC_tran"/>
    <property type="match status" value="1"/>
</dbReference>
<dbReference type="InterPro" id="IPR003439">
    <property type="entry name" value="ABC_transporter-like_ATP-bd"/>
</dbReference>
<dbReference type="FunFam" id="3.40.50.300:FF:000221">
    <property type="entry name" value="Multidrug ABC transporter ATP-binding protein"/>
    <property type="match status" value="1"/>
</dbReference>
<keyword evidence="3" id="KW-1003">Cell membrane</keyword>
<evidence type="ECO:0000256" key="8">
    <source>
        <dbReference type="ARBA" id="ARBA00022989"/>
    </source>
</evidence>
<dbReference type="PROSITE" id="PS50893">
    <property type="entry name" value="ABC_TRANSPORTER_2"/>
    <property type="match status" value="1"/>
</dbReference>
<keyword evidence="5" id="KW-0547">Nucleotide-binding</keyword>
<feature type="transmembrane region" description="Helical" evidence="10">
    <location>
        <begin position="155"/>
        <end position="177"/>
    </location>
</feature>
<evidence type="ECO:0000256" key="1">
    <source>
        <dbReference type="ARBA" id="ARBA00004651"/>
    </source>
</evidence>
<evidence type="ECO:0000256" key="6">
    <source>
        <dbReference type="ARBA" id="ARBA00022801"/>
    </source>
</evidence>
<dbReference type="PROSITE" id="PS50929">
    <property type="entry name" value="ABC_TM1F"/>
    <property type="match status" value="1"/>
</dbReference>